<dbReference type="EMBL" id="RCHU02000004">
    <property type="protein sequence ID" value="KAL3597140.1"/>
    <property type="molecule type" value="Genomic_DNA"/>
</dbReference>
<gene>
    <name evidence="1" type="ORF">D5086_008777</name>
</gene>
<dbReference type="Proteomes" id="UP000309997">
    <property type="component" value="Unassembled WGS sequence"/>
</dbReference>
<sequence length="386" mass="44273">MVELMCNGTFENKDPNEAMEYLDLLAENAQNWDTTARKVEALELKKSGQLKSIQDIECQICETNEHSANDCPTLPSFKECLYEQAHALNSFQRLNHNPYSQTYNPGWRNHPNFSWKSDSNNAQTSQPQFQAHHNFQNSHGYAPPYAPPPRNGLMKLSFGNMTLEMNIFNIYKQPRDDNDLQEDEITDEKGTKNIITDHLSRLTIDSTSDITPIDDYFPEESLLSHSSMPWFAKNINFLASGDLPAHWSTEDKGKFLNEVKNFYWDDPNLFKYCPDQKFQRCIPDNEVRLSSGSSNSFISHMLGAGMVSVNREDKIQFIKDGLSKGSLDNLLLTLEMHPRGDVHRVIHDLLPQFHKEHDRLSLGNLTKKDPVCQFLRKLNGKPIPNP</sequence>
<name>A0ACC4CGJ7_POPAL</name>
<protein>
    <submittedName>
        <fullName evidence="1">Uncharacterized protein</fullName>
    </submittedName>
</protein>
<proteinExistence type="predicted"/>
<organism evidence="1 2">
    <name type="scientific">Populus alba</name>
    <name type="common">White poplar</name>
    <dbReference type="NCBI Taxonomy" id="43335"/>
    <lineage>
        <taxon>Eukaryota</taxon>
        <taxon>Viridiplantae</taxon>
        <taxon>Streptophyta</taxon>
        <taxon>Embryophyta</taxon>
        <taxon>Tracheophyta</taxon>
        <taxon>Spermatophyta</taxon>
        <taxon>Magnoliopsida</taxon>
        <taxon>eudicotyledons</taxon>
        <taxon>Gunneridae</taxon>
        <taxon>Pentapetalae</taxon>
        <taxon>rosids</taxon>
        <taxon>fabids</taxon>
        <taxon>Malpighiales</taxon>
        <taxon>Salicaceae</taxon>
        <taxon>Saliceae</taxon>
        <taxon>Populus</taxon>
    </lineage>
</organism>
<accession>A0ACC4CGJ7</accession>
<keyword evidence="2" id="KW-1185">Reference proteome</keyword>
<comment type="caution">
    <text evidence="1">The sequence shown here is derived from an EMBL/GenBank/DDBJ whole genome shotgun (WGS) entry which is preliminary data.</text>
</comment>
<evidence type="ECO:0000313" key="2">
    <source>
        <dbReference type="Proteomes" id="UP000309997"/>
    </source>
</evidence>
<evidence type="ECO:0000313" key="1">
    <source>
        <dbReference type="EMBL" id="KAL3597140.1"/>
    </source>
</evidence>
<reference evidence="1 2" key="1">
    <citation type="journal article" date="2024" name="Plant Biotechnol. J.">
        <title>Genome and CRISPR/Cas9 system of a widespread forest tree (Populus alba) in the world.</title>
        <authorList>
            <person name="Liu Y.J."/>
            <person name="Jiang P.F."/>
            <person name="Han X.M."/>
            <person name="Li X.Y."/>
            <person name="Wang H.M."/>
            <person name="Wang Y.J."/>
            <person name="Wang X.X."/>
            <person name="Zeng Q.Y."/>
        </authorList>
    </citation>
    <scope>NUCLEOTIDE SEQUENCE [LARGE SCALE GENOMIC DNA]</scope>
    <source>
        <strain evidence="2">cv. PAL-ZL1</strain>
    </source>
</reference>